<name>A0A8H8DFC9_9FUNG</name>
<evidence type="ECO:0000256" key="1">
    <source>
        <dbReference type="SAM" id="MobiDB-lite"/>
    </source>
</evidence>
<proteinExistence type="predicted"/>
<keyword evidence="3" id="KW-1185">Reference proteome</keyword>
<dbReference type="AlphaFoldDB" id="A0A8H8DFC9"/>
<sequence length="336" mass="36038">MKRNVAAVETRDGGVAGNVLHHHRRLRPASRTALHRFLQLPVKLRGRKAGERQVFVQPFVVLERPRLDAGQGFLEPPLHLLEIPVRARELGVDPLGRYVYPAADVKVEEEREQALPQVFELVGGERRELVERPGRDGAGHGRQREPFHVVPEPVAAKLDRPLGVPRAVEGGGPGRAQTAAAAAARGEERARDGRAEHAGRRPFGVPRAPRRAKGAQLAQERAADEVLGEAGRGQDPVRRPRWQHCAGAVAERPGAAGGGCGRAPPGGDQGGASAGLGLRCAGEEAPGVPRKGAVEGSDRRGTRDGVGQPEGRRHRRRVLTTHAGARVSVLRPAVRK</sequence>
<comment type="caution">
    <text evidence="2">The sequence shown here is derived from an EMBL/GenBank/DDBJ whole genome shotgun (WGS) entry which is preliminary data.</text>
</comment>
<dbReference type="Proteomes" id="UP000673691">
    <property type="component" value="Unassembled WGS sequence"/>
</dbReference>
<feature type="region of interest" description="Disordered" evidence="1">
    <location>
        <begin position="253"/>
        <end position="272"/>
    </location>
</feature>
<dbReference type="EMBL" id="JAEFCI010012036">
    <property type="protein sequence ID" value="KAG5456248.1"/>
    <property type="molecule type" value="Genomic_DNA"/>
</dbReference>
<feature type="compositionally biased region" description="Low complexity" evidence="1">
    <location>
        <begin position="175"/>
        <end position="184"/>
    </location>
</feature>
<reference evidence="2 3" key="1">
    <citation type="journal article" name="Sci. Rep.">
        <title>Genome-scale phylogenetic analyses confirm Olpidium as the closest living zoosporic fungus to the non-flagellated, terrestrial fungi.</title>
        <authorList>
            <person name="Chang Y."/>
            <person name="Rochon D."/>
            <person name="Sekimoto S."/>
            <person name="Wang Y."/>
            <person name="Chovatia M."/>
            <person name="Sandor L."/>
            <person name="Salamov A."/>
            <person name="Grigoriev I.V."/>
            <person name="Stajich J.E."/>
            <person name="Spatafora J.W."/>
        </authorList>
    </citation>
    <scope>NUCLEOTIDE SEQUENCE [LARGE SCALE GENOMIC DNA]</scope>
    <source>
        <strain evidence="2">S191</strain>
    </source>
</reference>
<feature type="compositionally biased region" description="Basic and acidic residues" evidence="1">
    <location>
        <begin position="292"/>
        <end position="303"/>
    </location>
</feature>
<evidence type="ECO:0000313" key="3">
    <source>
        <dbReference type="Proteomes" id="UP000673691"/>
    </source>
</evidence>
<feature type="region of interest" description="Disordered" evidence="1">
    <location>
        <begin position="282"/>
        <end position="336"/>
    </location>
</feature>
<accession>A0A8H8DFC9</accession>
<gene>
    <name evidence="2" type="ORF">BJ554DRAFT_4060</name>
</gene>
<protein>
    <submittedName>
        <fullName evidence="2">Uncharacterized protein</fullName>
    </submittedName>
</protein>
<feature type="region of interest" description="Disordered" evidence="1">
    <location>
        <begin position="166"/>
        <end position="212"/>
    </location>
</feature>
<feature type="compositionally biased region" description="Basic and acidic residues" evidence="1">
    <location>
        <begin position="185"/>
        <end position="199"/>
    </location>
</feature>
<evidence type="ECO:0000313" key="2">
    <source>
        <dbReference type="EMBL" id="KAG5456248.1"/>
    </source>
</evidence>
<organism evidence="2 3">
    <name type="scientific">Olpidium bornovanus</name>
    <dbReference type="NCBI Taxonomy" id="278681"/>
    <lineage>
        <taxon>Eukaryota</taxon>
        <taxon>Fungi</taxon>
        <taxon>Fungi incertae sedis</taxon>
        <taxon>Olpidiomycota</taxon>
        <taxon>Olpidiomycotina</taxon>
        <taxon>Olpidiomycetes</taxon>
        <taxon>Olpidiales</taxon>
        <taxon>Olpidiaceae</taxon>
        <taxon>Olpidium</taxon>
    </lineage>
</organism>